<evidence type="ECO:0000256" key="1">
    <source>
        <dbReference type="ARBA" id="ARBA00004429"/>
    </source>
</evidence>
<name>A0A7Y0A0W2_9BURK</name>
<comment type="similarity">
    <text evidence="2">Belongs to the binding-protein-dependent transport system permease family. HisMQ subfamily.</text>
</comment>
<dbReference type="PROSITE" id="PS50928">
    <property type="entry name" value="ABC_TM1"/>
    <property type="match status" value="1"/>
</dbReference>
<proteinExistence type="inferred from homology"/>
<feature type="transmembrane region" description="Helical" evidence="9">
    <location>
        <begin position="65"/>
        <end position="83"/>
    </location>
</feature>
<comment type="caution">
    <text evidence="11">The sequence shown here is derived from an EMBL/GenBank/DDBJ whole genome shotgun (WGS) entry which is preliminary data.</text>
</comment>
<keyword evidence="6 9" id="KW-0812">Transmembrane</keyword>
<dbReference type="AlphaFoldDB" id="A0A7Y0A0W2"/>
<dbReference type="EMBL" id="JABBFZ010000021">
    <property type="protein sequence ID" value="NML34449.1"/>
    <property type="molecule type" value="Genomic_DNA"/>
</dbReference>
<feature type="transmembrane region" description="Helical" evidence="9">
    <location>
        <begin position="30"/>
        <end position="53"/>
    </location>
</feature>
<evidence type="ECO:0000256" key="9">
    <source>
        <dbReference type="RuleBase" id="RU363032"/>
    </source>
</evidence>
<feature type="domain" description="ABC transmembrane type-1" evidence="10">
    <location>
        <begin position="24"/>
        <end position="226"/>
    </location>
</feature>
<evidence type="ECO:0000313" key="12">
    <source>
        <dbReference type="Proteomes" id="UP000583127"/>
    </source>
</evidence>
<dbReference type="GO" id="GO:0006865">
    <property type="term" value="P:amino acid transport"/>
    <property type="evidence" value="ECO:0007669"/>
    <property type="project" value="TreeGrafter"/>
</dbReference>
<feature type="transmembrane region" description="Helical" evidence="9">
    <location>
        <begin position="172"/>
        <end position="198"/>
    </location>
</feature>
<evidence type="ECO:0000313" key="11">
    <source>
        <dbReference type="EMBL" id="NML34449.1"/>
    </source>
</evidence>
<dbReference type="InterPro" id="IPR000515">
    <property type="entry name" value="MetI-like"/>
</dbReference>
<evidence type="ECO:0000259" key="10">
    <source>
        <dbReference type="PROSITE" id="PS50928"/>
    </source>
</evidence>
<dbReference type="InterPro" id="IPR010065">
    <property type="entry name" value="AA_ABC_transptr_permease_3TM"/>
</dbReference>
<reference evidence="11 12" key="1">
    <citation type="submission" date="2020-04" db="EMBL/GenBank/DDBJ databases">
        <title>Paraburkholderia sp. G-4-1-8 isolated from soil.</title>
        <authorList>
            <person name="Dahal R.H."/>
        </authorList>
    </citation>
    <scope>NUCLEOTIDE SEQUENCE [LARGE SCALE GENOMIC DNA]</scope>
    <source>
        <strain evidence="11 12">G-4-1-8</strain>
    </source>
</reference>
<evidence type="ECO:0000256" key="4">
    <source>
        <dbReference type="ARBA" id="ARBA00022475"/>
    </source>
</evidence>
<accession>A0A7Y0A0W2</accession>
<evidence type="ECO:0000256" key="7">
    <source>
        <dbReference type="ARBA" id="ARBA00022989"/>
    </source>
</evidence>
<dbReference type="GO" id="GO:0022857">
    <property type="term" value="F:transmembrane transporter activity"/>
    <property type="evidence" value="ECO:0007669"/>
    <property type="project" value="InterPro"/>
</dbReference>
<dbReference type="CDD" id="cd06261">
    <property type="entry name" value="TM_PBP2"/>
    <property type="match status" value="1"/>
</dbReference>
<evidence type="ECO:0000256" key="5">
    <source>
        <dbReference type="ARBA" id="ARBA00022519"/>
    </source>
</evidence>
<feature type="transmembrane region" description="Helical" evidence="9">
    <location>
        <begin position="103"/>
        <end position="123"/>
    </location>
</feature>
<gene>
    <name evidence="11" type="ORF">HHL14_26910</name>
</gene>
<evidence type="ECO:0000256" key="3">
    <source>
        <dbReference type="ARBA" id="ARBA00022448"/>
    </source>
</evidence>
<evidence type="ECO:0000256" key="2">
    <source>
        <dbReference type="ARBA" id="ARBA00010072"/>
    </source>
</evidence>
<dbReference type="RefSeq" id="WP_169500631.1">
    <property type="nucleotide sequence ID" value="NZ_JABBFZ010000021.1"/>
</dbReference>
<dbReference type="GO" id="GO:0043190">
    <property type="term" value="C:ATP-binding cassette (ABC) transporter complex"/>
    <property type="evidence" value="ECO:0007669"/>
    <property type="project" value="InterPro"/>
</dbReference>
<keyword evidence="8 9" id="KW-0472">Membrane</keyword>
<keyword evidence="7 9" id="KW-1133">Transmembrane helix</keyword>
<keyword evidence="5" id="KW-0997">Cell inner membrane</keyword>
<dbReference type="PANTHER" id="PTHR30614:SF10">
    <property type="entry name" value="ARGININE ABC TRANSPORTER PERMEASE PROTEIN ARTM"/>
    <property type="match status" value="1"/>
</dbReference>
<comment type="subcellular location">
    <subcellularLocation>
        <location evidence="1">Cell inner membrane</location>
        <topology evidence="1">Multi-pass membrane protein</topology>
    </subcellularLocation>
    <subcellularLocation>
        <location evidence="9">Cell membrane</location>
        <topology evidence="9">Multi-pass membrane protein</topology>
    </subcellularLocation>
</comment>
<keyword evidence="12" id="KW-1185">Reference proteome</keyword>
<dbReference type="Gene3D" id="1.10.3720.10">
    <property type="entry name" value="MetI-like"/>
    <property type="match status" value="1"/>
</dbReference>
<keyword evidence="3 9" id="KW-0813">Transport</keyword>
<dbReference type="Pfam" id="PF00528">
    <property type="entry name" value="BPD_transp_1"/>
    <property type="match status" value="1"/>
</dbReference>
<sequence>MNASDFLQDLGTFLWSNGFDQTGLVVTARLFLLAAIPGLVLASACALLQVYGLRYVAQPIALFGYFFRGTPLYLQLMLIYYGLSQFEVVQNGWADGNPFWLMFRNALFCAVIGFALNTAAYSMQVLKGALLSYPRGEIVAAEARGMSFAKIVFRIVLPGALRRTVPAYSNEMVFLLHATSLASTITLLDITGVARAIYASTYSLFYPFFVAALFYMTCTFLLLYAFRQAERKWLAFLRPAAPSMVAKPSL</sequence>
<dbReference type="NCBIfam" id="TIGR01726">
    <property type="entry name" value="HEQRo_perm_3TM"/>
    <property type="match status" value="1"/>
</dbReference>
<evidence type="ECO:0000256" key="8">
    <source>
        <dbReference type="ARBA" id="ARBA00023136"/>
    </source>
</evidence>
<dbReference type="InterPro" id="IPR035906">
    <property type="entry name" value="MetI-like_sf"/>
</dbReference>
<evidence type="ECO:0000256" key="6">
    <source>
        <dbReference type="ARBA" id="ARBA00022692"/>
    </source>
</evidence>
<dbReference type="InterPro" id="IPR043429">
    <property type="entry name" value="ArtM/GltK/GlnP/TcyL/YhdX-like"/>
</dbReference>
<organism evidence="11 12">
    <name type="scientific">Paraburkholderia antibiotica</name>
    <dbReference type="NCBI Taxonomy" id="2728839"/>
    <lineage>
        <taxon>Bacteria</taxon>
        <taxon>Pseudomonadati</taxon>
        <taxon>Pseudomonadota</taxon>
        <taxon>Betaproteobacteria</taxon>
        <taxon>Burkholderiales</taxon>
        <taxon>Burkholderiaceae</taxon>
        <taxon>Paraburkholderia</taxon>
    </lineage>
</organism>
<dbReference type="Proteomes" id="UP000583127">
    <property type="component" value="Unassembled WGS sequence"/>
</dbReference>
<dbReference type="PANTHER" id="PTHR30614">
    <property type="entry name" value="MEMBRANE COMPONENT OF AMINO ACID ABC TRANSPORTER"/>
    <property type="match status" value="1"/>
</dbReference>
<feature type="transmembrane region" description="Helical" evidence="9">
    <location>
        <begin position="204"/>
        <end position="226"/>
    </location>
</feature>
<dbReference type="SUPFAM" id="SSF161098">
    <property type="entry name" value="MetI-like"/>
    <property type="match status" value="1"/>
</dbReference>
<protein>
    <submittedName>
        <fullName evidence="11">ABC transporter permease subunit</fullName>
    </submittedName>
</protein>
<keyword evidence="4" id="KW-1003">Cell membrane</keyword>